<keyword evidence="2" id="KW-1185">Reference proteome</keyword>
<reference evidence="2" key="1">
    <citation type="journal article" date="2024" name="Proc. Natl. Acad. Sci. U.S.A.">
        <title>Extraordinary preservation of gene collinearity over three hundred million years revealed in homosporous lycophytes.</title>
        <authorList>
            <person name="Li C."/>
            <person name="Wickell D."/>
            <person name="Kuo L.Y."/>
            <person name="Chen X."/>
            <person name="Nie B."/>
            <person name="Liao X."/>
            <person name="Peng D."/>
            <person name="Ji J."/>
            <person name="Jenkins J."/>
            <person name="Williams M."/>
            <person name="Shu S."/>
            <person name="Plott C."/>
            <person name="Barry K."/>
            <person name="Rajasekar S."/>
            <person name="Grimwood J."/>
            <person name="Han X."/>
            <person name="Sun S."/>
            <person name="Hou Z."/>
            <person name="He W."/>
            <person name="Dai G."/>
            <person name="Sun C."/>
            <person name="Schmutz J."/>
            <person name="Leebens-Mack J.H."/>
            <person name="Li F.W."/>
            <person name="Wang L."/>
        </authorList>
    </citation>
    <scope>NUCLEOTIDE SEQUENCE [LARGE SCALE GENOMIC DNA]</scope>
    <source>
        <strain evidence="2">cv. PW_Plant_1</strain>
    </source>
</reference>
<dbReference type="Proteomes" id="UP001162992">
    <property type="component" value="Chromosome 15"/>
</dbReference>
<comment type="caution">
    <text evidence="1">The sequence shown here is derived from an EMBL/GenBank/DDBJ whole genome shotgun (WGS) entry which is preliminary data.</text>
</comment>
<protein>
    <submittedName>
        <fullName evidence="1">Uncharacterized protein</fullName>
    </submittedName>
</protein>
<sequence>MLIMLITCHYFVGPALLGHSPGDKSYSSPIDYMLASCSFEDKSYFPVLQNIFINDVIGRAHKGHMNHYVVIVIPSCCTR</sequence>
<proteinExistence type="predicted"/>
<name>A0ACC2BIV5_DIPCM</name>
<evidence type="ECO:0000313" key="1">
    <source>
        <dbReference type="EMBL" id="KAJ7529658.1"/>
    </source>
</evidence>
<dbReference type="EMBL" id="CM055106">
    <property type="protein sequence ID" value="KAJ7529658.1"/>
    <property type="molecule type" value="Genomic_DNA"/>
</dbReference>
<organism evidence="1 2">
    <name type="scientific">Diphasiastrum complanatum</name>
    <name type="common">Issler's clubmoss</name>
    <name type="synonym">Lycopodium complanatum</name>
    <dbReference type="NCBI Taxonomy" id="34168"/>
    <lineage>
        <taxon>Eukaryota</taxon>
        <taxon>Viridiplantae</taxon>
        <taxon>Streptophyta</taxon>
        <taxon>Embryophyta</taxon>
        <taxon>Tracheophyta</taxon>
        <taxon>Lycopodiopsida</taxon>
        <taxon>Lycopodiales</taxon>
        <taxon>Lycopodiaceae</taxon>
        <taxon>Lycopodioideae</taxon>
        <taxon>Diphasiastrum</taxon>
    </lineage>
</organism>
<evidence type="ECO:0000313" key="2">
    <source>
        <dbReference type="Proteomes" id="UP001162992"/>
    </source>
</evidence>
<accession>A0ACC2BIV5</accession>
<gene>
    <name evidence="1" type="ORF">O6H91_15G060700</name>
</gene>